<feature type="signal peptide" evidence="1">
    <location>
        <begin position="1"/>
        <end position="22"/>
    </location>
</feature>
<evidence type="ECO:0000256" key="1">
    <source>
        <dbReference type="SAM" id="SignalP"/>
    </source>
</evidence>
<evidence type="ECO:0000313" key="3">
    <source>
        <dbReference type="Proteomes" id="UP000075320"/>
    </source>
</evidence>
<comment type="caution">
    <text evidence="2">The sequence shown here is derived from an EMBL/GenBank/DDBJ whole genome shotgun (WGS) entry which is preliminary data.</text>
</comment>
<dbReference type="RefSeq" id="WP_061833831.1">
    <property type="nucleotide sequence ID" value="NZ_LUKE01000001.1"/>
</dbReference>
<proteinExistence type="predicted"/>
<keyword evidence="3" id="KW-1185">Reference proteome</keyword>
<sequence>MKTIVKTAMAFFVSLAASAAFARGNAVEACTQDSYVQGRIEEHVPVNERLAVFNSKNQVVGAFHFDPEGGEIHALYLCGANSGYYYAEGNGFDGSVVSLNNDEYDSDFDMDEEDGKAVLNIFAIYFTGDPEYADYEPFSAKLYFNIPKR</sequence>
<protein>
    <recommendedName>
        <fullName evidence="4">Secreted protein</fullName>
    </recommendedName>
</protein>
<dbReference type="EMBL" id="LUKE01000001">
    <property type="protein sequence ID" value="KYG66265.1"/>
    <property type="molecule type" value="Genomic_DNA"/>
</dbReference>
<reference evidence="2 3" key="1">
    <citation type="submission" date="2016-03" db="EMBL/GenBank/DDBJ databases">
        <authorList>
            <person name="Ploux O."/>
        </authorList>
    </citation>
    <scope>NUCLEOTIDE SEQUENCE [LARGE SCALE GENOMIC DNA]</scope>
    <source>
        <strain evidence="2 3">R0</strain>
    </source>
</reference>
<gene>
    <name evidence="2" type="ORF">AZI86_04185</name>
</gene>
<accession>A0A150WPZ4</accession>
<keyword evidence="1" id="KW-0732">Signal</keyword>
<dbReference type="AlphaFoldDB" id="A0A150WPZ4"/>
<evidence type="ECO:0008006" key="4">
    <source>
        <dbReference type="Google" id="ProtNLM"/>
    </source>
</evidence>
<feature type="chain" id="PRO_5007573411" description="Secreted protein" evidence="1">
    <location>
        <begin position="23"/>
        <end position="149"/>
    </location>
</feature>
<evidence type="ECO:0000313" key="2">
    <source>
        <dbReference type="EMBL" id="KYG66265.1"/>
    </source>
</evidence>
<name>A0A150WPZ4_BDEBC</name>
<dbReference type="Proteomes" id="UP000075320">
    <property type="component" value="Unassembled WGS sequence"/>
</dbReference>
<organism evidence="2 3">
    <name type="scientific">Bdellovibrio bacteriovorus</name>
    <dbReference type="NCBI Taxonomy" id="959"/>
    <lineage>
        <taxon>Bacteria</taxon>
        <taxon>Pseudomonadati</taxon>
        <taxon>Bdellovibrionota</taxon>
        <taxon>Bdellovibrionia</taxon>
        <taxon>Bdellovibrionales</taxon>
        <taxon>Pseudobdellovibrionaceae</taxon>
        <taxon>Bdellovibrio</taxon>
    </lineage>
</organism>